<gene>
    <name evidence="1" type="ORF">ACFQAV_05440</name>
</gene>
<name>A0ABW1RJM0_9LACO</name>
<dbReference type="RefSeq" id="WP_137611375.1">
    <property type="nucleotide sequence ID" value="NZ_BJDF01000009.1"/>
</dbReference>
<protein>
    <submittedName>
        <fullName evidence="1">Uncharacterized protein</fullName>
    </submittedName>
</protein>
<sequence length="67" mass="8064">MINDDKKLLEYMSDFYRTPASLLEQKYTMAELQDAYNEIVQKTRYQKYLDNDKSLPSEYVIQEFSPL</sequence>
<dbReference type="EMBL" id="JBHSSF010000012">
    <property type="protein sequence ID" value="MFC6176272.1"/>
    <property type="molecule type" value="Genomic_DNA"/>
</dbReference>
<reference evidence="2" key="1">
    <citation type="journal article" date="2019" name="Int. J. Syst. Evol. Microbiol.">
        <title>The Global Catalogue of Microorganisms (GCM) 10K type strain sequencing project: providing services to taxonomists for standard genome sequencing and annotation.</title>
        <authorList>
            <consortium name="The Broad Institute Genomics Platform"/>
            <consortium name="The Broad Institute Genome Sequencing Center for Infectious Disease"/>
            <person name="Wu L."/>
            <person name="Ma J."/>
        </authorList>
    </citation>
    <scope>NUCLEOTIDE SEQUENCE [LARGE SCALE GENOMIC DNA]</scope>
    <source>
        <strain evidence="2">CCM 8927</strain>
    </source>
</reference>
<accession>A0ABW1RJM0</accession>
<evidence type="ECO:0000313" key="1">
    <source>
        <dbReference type="EMBL" id="MFC6176272.1"/>
    </source>
</evidence>
<dbReference type="Proteomes" id="UP001596288">
    <property type="component" value="Unassembled WGS sequence"/>
</dbReference>
<comment type="caution">
    <text evidence="1">The sequence shown here is derived from an EMBL/GenBank/DDBJ whole genome shotgun (WGS) entry which is preliminary data.</text>
</comment>
<keyword evidence="2" id="KW-1185">Reference proteome</keyword>
<organism evidence="1 2">
    <name type="scientific">Companilactobacillus huachuanensis</name>
    <dbReference type="NCBI Taxonomy" id="2559914"/>
    <lineage>
        <taxon>Bacteria</taxon>
        <taxon>Bacillati</taxon>
        <taxon>Bacillota</taxon>
        <taxon>Bacilli</taxon>
        <taxon>Lactobacillales</taxon>
        <taxon>Lactobacillaceae</taxon>
        <taxon>Companilactobacillus</taxon>
    </lineage>
</organism>
<proteinExistence type="predicted"/>
<evidence type="ECO:0000313" key="2">
    <source>
        <dbReference type="Proteomes" id="UP001596288"/>
    </source>
</evidence>